<evidence type="ECO:0000313" key="2">
    <source>
        <dbReference type="EMBL" id="MCA6067385.1"/>
    </source>
</evidence>
<name>A0ABS8A452_9FLAO</name>
<reference evidence="2 3" key="1">
    <citation type="submission" date="2021-09" db="EMBL/GenBank/DDBJ databases">
        <title>Genome sequencing and assembly of Chryseobacterium sp. RG1.</title>
        <authorList>
            <person name="Chhetri G."/>
        </authorList>
    </citation>
    <scope>NUCLEOTIDE SEQUENCE [LARGE SCALE GENOMIC DNA]</scope>
    <source>
        <strain evidence="2 3">RG1</strain>
    </source>
</reference>
<feature type="chain" id="PRO_5046112077" description="DUF4377 domain-containing protein" evidence="1">
    <location>
        <begin position="23"/>
        <end position="169"/>
    </location>
</feature>
<evidence type="ECO:0008006" key="4">
    <source>
        <dbReference type="Google" id="ProtNLM"/>
    </source>
</evidence>
<dbReference type="PROSITE" id="PS51257">
    <property type="entry name" value="PROKAR_LIPOPROTEIN"/>
    <property type="match status" value="1"/>
</dbReference>
<evidence type="ECO:0000313" key="3">
    <source>
        <dbReference type="Proteomes" id="UP000618240"/>
    </source>
</evidence>
<comment type="caution">
    <text evidence="2">The sequence shown here is derived from an EMBL/GenBank/DDBJ whole genome shotgun (WGS) entry which is preliminary data.</text>
</comment>
<sequence>MKKSFWGILIALLSLLSCSSGDDESLQKMDQIFDLYIRDSSGKDLLSPTKVGSYTGVSWNDELADTDVANVTFSRKMLADSTYYVEYTAGATRQLYDGTDPDNKIYRSEIQVSLTKKTSETTTDPVDIDTLEIYYRMNPSVFEVSKVYYNKVLKFSKVPNEPNVVTIIK</sequence>
<dbReference type="EMBL" id="JAERSE020000002">
    <property type="protein sequence ID" value="MCA6067385.1"/>
    <property type="molecule type" value="Genomic_DNA"/>
</dbReference>
<dbReference type="Proteomes" id="UP000618240">
    <property type="component" value="Unassembled WGS sequence"/>
</dbReference>
<gene>
    <name evidence="2" type="ORF">JI747_009375</name>
</gene>
<keyword evidence="1" id="KW-0732">Signal</keyword>
<proteinExistence type="predicted"/>
<organism evidence="2 3">
    <name type="scientific">Chryseobacterium tagetis</name>
    <dbReference type="NCBI Taxonomy" id="2801334"/>
    <lineage>
        <taxon>Bacteria</taxon>
        <taxon>Pseudomonadati</taxon>
        <taxon>Bacteroidota</taxon>
        <taxon>Flavobacteriia</taxon>
        <taxon>Flavobacteriales</taxon>
        <taxon>Weeksellaceae</taxon>
        <taxon>Chryseobacterium group</taxon>
        <taxon>Chryseobacterium</taxon>
    </lineage>
</organism>
<feature type="signal peptide" evidence="1">
    <location>
        <begin position="1"/>
        <end position="22"/>
    </location>
</feature>
<keyword evidence="3" id="KW-1185">Reference proteome</keyword>
<protein>
    <recommendedName>
        <fullName evidence="4">DUF4377 domain-containing protein</fullName>
    </recommendedName>
</protein>
<dbReference type="RefSeq" id="WP_225688007.1">
    <property type="nucleotide sequence ID" value="NZ_JAERSE020000002.1"/>
</dbReference>
<accession>A0ABS8A452</accession>
<evidence type="ECO:0000256" key="1">
    <source>
        <dbReference type="SAM" id="SignalP"/>
    </source>
</evidence>